<dbReference type="GO" id="GO:0044877">
    <property type="term" value="F:protein-containing complex binding"/>
    <property type="evidence" value="ECO:0007669"/>
    <property type="project" value="TreeGrafter"/>
</dbReference>
<dbReference type="CDD" id="cd05245">
    <property type="entry name" value="SDR_a2"/>
    <property type="match status" value="1"/>
</dbReference>
<reference evidence="2" key="2">
    <citation type="submission" date="2020-09" db="EMBL/GenBank/DDBJ databases">
        <authorList>
            <person name="Sun Q."/>
            <person name="Zhou Y."/>
        </authorList>
    </citation>
    <scope>NUCLEOTIDE SEQUENCE</scope>
    <source>
        <strain evidence="2">CGMCC 4.7306</strain>
    </source>
</reference>
<evidence type="ECO:0000313" key="2">
    <source>
        <dbReference type="EMBL" id="GGL61842.1"/>
    </source>
</evidence>
<dbReference type="InterPro" id="IPR016040">
    <property type="entry name" value="NAD(P)-bd_dom"/>
</dbReference>
<dbReference type="EMBL" id="BMMZ01000004">
    <property type="protein sequence ID" value="GGL61842.1"/>
    <property type="molecule type" value="Genomic_DNA"/>
</dbReference>
<reference evidence="2" key="1">
    <citation type="journal article" date="2014" name="Int. J. Syst. Evol. Microbiol.">
        <title>Complete genome sequence of Corynebacterium casei LMG S-19264T (=DSM 44701T), isolated from a smear-ripened cheese.</title>
        <authorList>
            <consortium name="US DOE Joint Genome Institute (JGI-PGF)"/>
            <person name="Walter F."/>
            <person name="Albersmeier A."/>
            <person name="Kalinowski J."/>
            <person name="Ruckert C."/>
        </authorList>
    </citation>
    <scope>NUCLEOTIDE SEQUENCE</scope>
    <source>
        <strain evidence="2">CGMCC 4.7306</strain>
    </source>
</reference>
<evidence type="ECO:0000313" key="3">
    <source>
        <dbReference type="Proteomes" id="UP000613840"/>
    </source>
</evidence>
<feature type="domain" description="NAD(P)-binding" evidence="1">
    <location>
        <begin position="13"/>
        <end position="121"/>
    </location>
</feature>
<dbReference type="Pfam" id="PF11066">
    <property type="entry name" value="DUF2867"/>
    <property type="match status" value="1"/>
</dbReference>
<protein>
    <submittedName>
        <fullName evidence="2">NAD(P)-dependent oxidoreductase</fullName>
    </submittedName>
</protein>
<dbReference type="Gene3D" id="3.40.50.720">
    <property type="entry name" value="NAD(P)-binding Rossmann-like Domain"/>
    <property type="match status" value="1"/>
</dbReference>
<proteinExistence type="predicted"/>
<dbReference type="InterPro" id="IPR021295">
    <property type="entry name" value="DUF2867"/>
</dbReference>
<dbReference type="PANTHER" id="PTHR12126">
    <property type="entry name" value="NADH-UBIQUINONE OXIDOREDUCTASE 39 KDA SUBUNIT-RELATED"/>
    <property type="match status" value="1"/>
</dbReference>
<dbReference type="RefSeq" id="WP_188895136.1">
    <property type="nucleotide sequence ID" value="NZ_BMMZ01000004.1"/>
</dbReference>
<keyword evidence="3" id="KW-1185">Reference proteome</keyword>
<dbReference type="PANTHER" id="PTHR12126:SF11">
    <property type="entry name" value="NADH DEHYDROGENASE [UBIQUINONE] 1 ALPHA SUBCOMPLEX SUBUNIT 9, MITOCHONDRIAL"/>
    <property type="match status" value="1"/>
</dbReference>
<dbReference type="SUPFAM" id="SSF51735">
    <property type="entry name" value="NAD(P)-binding Rossmann-fold domains"/>
    <property type="match status" value="1"/>
</dbReference>
<dbReference type="InterPro" id="IPR051207">
    <property type="entry name" value="ComplexI_NDUFA9_subunit"/>
</dbReference>
<accession>A0A917S8U3</accession>
<gene>
    <name evidence="2" type="ORF">GCM10011575_20470</name>
</gene>
<organism evidence="2 3">
    <name type="scientific">Microlunatus endophyticus</name>
    <dbReference type="NCBI Taxonomy" id="1716077"/>
    <lineage>
        <taxon>Bacteria</taxon>
        <taxon>Bacillati</taxon>
        <taxon>Actinomycetota</taxon>
        <taxon>Actinomycetes</taxon>
        <taxon>Propionibacteriales</taxon>
        <taxon>Propionibacteriaceae</taxon>
        <taxon>Microlunatus</taxon>
    </lineage>
</organism>
<dbReference type="InterPro" id="IPR036291">
    <property type="entry name" value="NAD(P)-bd_dom_sf"/>
</dbReference>
<dbReference type="Proteomes" id="UP000613840">
    <property type="component" value="Unassembled WGS sequence"/>
</dbReference>
<dbReference type="AlphaFoldDB" id="A0A917S8U3"/>
<comment type="caution">
    <text evidence="2">The sequence shown here is derived from an EMBL/GenBank/DDBJ whole genome shotgun (WGS) entry which is preliminary data.</text>
</comment>
<dbReference type="Pfam" id="PF13460">
    <property type="entry name" value="NAD_binding_10"/>
    <property type="match status" value="1"/>
</dbReference>
<name>A0A917S8U3_9ACTN</name>
<evidence type="ECO:0000259" key="1">
    <source>
        <dbReference type="Pfam" id="PF13460"/>
    </source>
</evidence>
<sequence>MSRSQHGLVLVTGATGYVGGRLIPELLAAGFRVRALTRRPQALSDRSWSDQIEIVDGDADSHDDLLRALADVDVAYYLIHSMRSGPHFESMDRRVALGFADAAKKSGVRRIVYLGGMHPLDGELSPHLESRREVGEIFLQSGVGSIVLKAAVIIGSGSASFEMMRYLTERLPVMVAPTWINTKIQPIAIRDVLRYLVGAAGLPGQINRAFDIGGPDVLTYREMIQRYAAVVGLPSRLIRATPALTPWLASHWVGLVTPVPAGIAKPLVLSLTHEVTAKEHDLEALIPSPEGLIGFDRAVELALQKIRDYDVSTTWTSASYGEAPSDPLPDDPDWAGGDLYVDDRCTVVDATPEMLWRVIEEIGGKQGWHSWRLGWSTRGVLDRIAGGPGLRRGRRDPLSLQTGDALDWWRVEKIVHGSLLRLRAEMRLPGRAWLELISETDDQGRAVFRQRAIFHPQGLLGHLYWRSIVPFHGIVFGGMQRNISELARRGAAPDRQVVDH</sequence>